<keyword evidence="6" id="KW-0157">Chromophore</keyword>
<sequence>MTGMQTYGDPDVKYGWWAGNSRLADLSGKWLAAHIAHAALIIFWAGAFCLFEVTHYSPDIPMGEQNLILIPHLASLGIGVGKGGQVIDTYPYFLIGIIHLISSAVLGAGGLFHSLKGPAILKDSSYRASKFHFEWNDPIKLGFILGHHLIMLGLGAFLFVFWCYSHGIYDPVIGEVRSVMSPTLNPVTIFTYQTHFVDTNSLEDLVGGHIYVATALILGGIWHIFVPPSKWAQSLFIFSGEGLLSYALGGLAVCGFTAVAYCSHNTLAYPVEFYGPPLELKFSIAPYFVDSIQLSDRLYSSRAWLANSHFFLAFFILQGHLWHALRAIGFNFKRVPEVSKTLGTRV</sequence>
<keyword evidence="7" id="KW-0793">Thylakoid</keyword>
<dbReference type="GO" id="GO:0016168">
    <property type="term" value="F:chlorophyll binding"/>
    <property type="evidence" value="ECO:0007669"/>
    <property type="project" value="UniProtKB-KW"/>
</dbReference>
<dbReference type="Proteomes" id="UP000001405">
    <property type="component" value="Chromosome"/>
</dbReference>
<dbReference type="GO" id="GO:0009767">
    <property type="term" value="P:photosynthetic electron transport chain"/>
    <property type="evidence" value="ECO:0007669"/>
    <property type="project" value="InterPro"/>
</dbReference>
<keyword evidence="8 9" id="KW-0472">Membrane</keyword>
<feature type="transmembrane region" description="Helical" evidence="9">
    <location>
        <begin position="208"/>
        <end position="226"/>
    </location>
</feature>
<evidence type="ECO:0000313" key="10">
    <source>
        <dbReference type="EMBL" id="ADB95575.1"/>
    </source>
</evidence>
<name>D3EQ25_ATETH</name>
<dbReference type="InterPro" id="IPR000932">
    <property type="entry name" value="PS_antenna-like"/>
</dbReference>
<dbReference type="GO" id="GO:0009521">
    <property type="term" value="C:photosystem"/>
    <property type="evidence" value="ECO:0007669"/>
    <property type="project" value="InterPro"/>
</dbReference>
<dbReference type="STRING" id="1453429.UCYN_08910"/>
<proteinExistence type="predicted"/>
<reference evidence="10 11" key="1">
    <citation type="journal article" date="2010" name="Nature">
        <title>Metabolic streamlining in an open-ocean nitrogen-fixing cyanobacterium.</title>
        <authorList>
            <person name="Tripp H.J."/>
            <person name="Bench S.R."/>
            <person name="Turk K.A."/>
            <person name="Foster R.A."/>
            <person name="Desany B.A."/>
            <person name="Niazi F."/>
            <person name="Affourtit J.P."/>
            <person name="Zehr J.P."/>
        </authorList>
    </citation>
    <scope>NUCLEOTIDE SEQUENCE [LARGE SCALE GENOMIC DNA]</scope>
    <source>
        <strain evidence="11">ALOHA</strain>
    </source>
</reference>
<evidence type="ECO:0000256" key="6">
    <source>
        <dbReference type="ARBA" id="ARBA00022991"/>
    </source>
</evidence>
<dbReference type="NCBIfam" id="TIGR03041">
    <property type="entry name" value="PS_antenn_a_b"/>
    <property type="match status" value="1"/>
</dbReference>
<keyword evidence="11" id="KW-1185">Reference proteome</keyword>
<evidence type="ECO:0000256" key="2">
    <source>
        <dbReference type="ARBA" id="ARBA00022494"/>
    </source>
</evidence>
<dbReference type="KEGG" id="cyu:UCYN_08910"/>
<evidence type="ECO:0000256" key="1">
    <source>
        <dbReference type="ARBA" id="ARBA00004636"/>
    </source>
</evidence>
<evidence type="ECO:0000256" key="5">
    <source>
        <dbReference type="ARBA" id="ARBA00022989"/>
    </source>
</evidence>
<dbReference type="AlphaFoldDB" id="D3EQ25"/>
<keyword evidence="3" id="KW-0602">Photosynthesis</keyword>
<evidence type="ECO:0000256" key="8">
    <source>
        <dbReference type="ARBA" id="ARBA00023136"/>
    </source>
</evidence>
<gene>
    <name evidence="10" type="ordered locus">UCYN_08910</name>
</gene>
<feature type="transmembrane region" description="Helical" evidence="9">
    <location>
        <begin position="90"/>
        <end position="112"/>
    </location>
</feature>
<dbReference type="GO" id="GO:0031676">
    <property type="term" value="C:plasma membrane-derived thylakoid membrane"/>
    <property type="evidence" value="ECO:0007669"/>
    <property type="project" value="UniProtKB-SubCell"/>
</dbReference>
<dbReference type="Pfam" id="PF00421">
    <property type="entry name" value="PSII"/>
    <property type="match status" value="1"/>
</dbReference>
<evidence type="ECO:0000256" key="4">
    <source>
        <dbReference type="ARBA" id="ARBA00022692"/>
    </source>
</evidence>
<evidence type="ECO:0000256" key="9">
    <source>
        <dbReference type="SAM" id="Phobius"/>
    </source>
</evidence>
<evidence type="ECO:0000313" key="11">
    <source>
        <dbReference type="Proteomes" id="UP000001405"/>
    </source>
</evidence>
<feature type="transmembrane region" description="Helical" evidence="9">
    <location>
        <begin position="31"/>
        <end position="54"/>
    </location>
</feature>
<comment type="subcellular location">
    <subcellularLocation>
        <location evidence="1">Cellular thylakoid membrane</location>
        <topology evidence="1">Multi-pass membrane protein</topology>
    </subcellularLocation>
</comment>
<protein>
    <submittedName>
        <fullName evidence="10">Chlorophyll a/b binding light-harvesting protein</fullName>
    </submittedName>
</protein>
<organism evidence="11">
    <name type="scientific">Atelocyanobacterium thalassa (isolate ALOHA)</name>
    <dbReference type="NCBI Taxonomy" id="1453429"/>
    <lineage>
        <taxon>Bacteria</taxon>
        <taxon>Bacillati</taxon>
        <taxon>Cyanobacteriota</taxon>
        <taxon>Cyanophyceae</taxon>
        <taxon>Oscillatoriophycideae</taxon>
        <taxon>Chroococcales</taxon>
        <taxon>Aphanothecaceae</taxon>
        <taxon>Candidatus Atelocyanobacterium</taxon>
        <taxon>Candidatus Atelocyanobacterium thalassae</taxon>
    </lineage>
</organism>
<dbReference type="SUPFAM" id="SSF161077">
    <property type="entry name" value="Photosystem II antenna protein-like"/>
    <property type="match status" value="1"/>
</dbReference>
<feature type="transmembrane region" description="Helical" evidence="9">
    <location>
        <begin position="235"/>
        <end position="261"/>
    </location>
</feature>
<dbReference type="PATRIC" id="fig|713887.8.peg.831"/>
<accession>D3EQ25</accession>
<dbReference type="HOGENOM" id="CLU_028310_0_0_3"/>
<feature type="transmembrane region" description="Helical" evidence="9">
    <location>
        <begin position="304"/>
        <end position="325"/>
    </location>
</feature>
<feature type="transmembrane region" description="Helical" evidence="9">
    <location>
        <begin position="141"/>
        <end position="162"/>
    </location>
</feature>
<dbReference type="InterPro" id="IPR036001">
    <property type="entry name" value="PS_II_antenna-like_sf"/>
</dbReference>
<keyword evidence="4 9" id="KW-0812">Transmembrane</keyword>
<keyword evidence="5 9" id="KW-1133">Transmembrane helix</keyword>
<keyword evidence="2" id="KW-0148">Chlorophyll</keyword>
<dbReference type="EMBL" id="CP001842">
    <property type="protein sequence ID" value="ADB95575.1"/>
    <property type="molecule type" value="Genomic_DNA"/>
</dbReference>
<evidence type="ECO:0000256" key="7">
    <source>
        <dbReference type="ARBA" id="ARBA00023078"/>
    </source>
</evidence>
<evidence type="ECO:0000256" key="3">
    <source>
        <dbReference type="ARBA" id="ARBA00022531"/>
    </source>
</evidence>